<dbReference type="RefSeq" id="WP_317944035.1">
    <property type="nucleotide sequence ID" value="NZ_JAUBDI010000008.1"/>
</dbReference>
<protein>
    <submittedName>
        <fullName evidence="2">Iron-sulfur cluster assembly accessory protein</fullName>
    </submittedName>
</protein>
<organism evidence="2 3">
    <name type="scientific">Sporosarcina saromensis</name>
    <dbReference type="NCBI Taxonomy" id="359365"/>
    <lineage>
        <taxon>Bacteria</taxon>
        <taxon>Bacillati</taxon>
        <taxon>Bacillota</taxon>
        <taxon>Bacilli</taxon>
        <taxon>Bacillales</taxon>
        <taxon>Caryophanaceae</taxon>
        <taxon>Sporosarcina</taxon>
    </lineage>
</organism>
<gene>
    <name evidence="2" type="ORF">QT711_10170</name>
</gene>
<dbReference type="InterPro" id="IPR016092">
    <property type="entry name" value="ATAP"/>
</dbReference>
<accession>A0ABU4G9B0</accession>
<evidence type="ECO:0000259" key="1">
    <source>
        <dbReference type="Pfam" id="PF01521"/>
    </source>
</evidence>
<feature type="domain" description="Core" evidence="1">
    <location>
        <begin position="4"/>
        <end position="105"/>
    </location>
</feature>
<dbReference type="Proteomes" id="UP001282284">
    <property type="component" value="Unassembled WGS sequence"/>
</dbReference>
<dbReference type="Gene3D" id="2.60.300.12">
    <property type="entry name" value="HesB-like domain"/>
    <property type="match status" value="1"/>
</dbReference>
<dbReference type="PANTHER" id="PTHR43011:SF1">
    <property type="entry name" value="IRON-SULFUR CLUSTER ASSEMBLY 2 HOMOLOG, MITOCHONDRIAL"/>
    <property type="match status" value="1"/>
</dbReference>
<dbReference type="PROSITE" id="PS01152">
    <property type="entry name" value="HESB"/>
    <property type="match status" value="1"/>
</dbReference>
<dbReference type="NCBIfam" id="TIGR00049">
    <property type="entry name" value="iron-sulfur cluster assembly accessory protein"/>
    <property type="match status" value="1"/>
</dbReference>
<evidence type="ECO:0000313" key="2">
    <source>
        <dbReference type="EMBL" id="MDW0113553.1"/>
    </source>
</evidence>
<dbReference type="InterPro" id="IPR000361">
    <property type="entry name" value="ATAP_core_dom"/>
</dbReference>
<dbReference type="Pfam" id="PF01521">
    <property type="entry name" value="Fe-S_biosyn"/>
    <property type="match status" value="1"/>
</dbReference>
<dbReference type="EMBL" id="JAUBDI010000008">
    <property type="protein sequence ID" value="MDW0113553.1"/>
    <property type="molecule type" value="Genomic_DNA"/>
</dbReference>
<dbReference type="PANTHER" id="PTHR43011">
    <property type="entry name" value="IRON-SULFUR CLUSTER ASSEMBLY 2 HOMOLOG, MITOCHONDRIAL"/>
    <property type="match status" value="1"/>
</dbReference>
<reference evidence="2 3" key="1">
    <citation type="submission" date="2023-06" db="EMBL/GenBank/DDBJ databases">
        <title>Sporosarcina sp. nov., isolated from Korean traditional fermented seafood 'Jeotgal'.</title>
        <authorList>
            <person name="Yang A.I."/>
            <person name="Shin N.-R."/>
        </authorList>
    </citation>
    <scope>NUCLEOTIDE SEQUENCE [LARGE SCALE GENOMIC DNA]</scope>
    <source>
        <strain evidence="2 3">KCTC13119</strain>
    </source>
</reference>
<dbReference type="InterPro" id="IPR017870">
    <property type="entry name" value="FeS_cluster_insertion_CS"/>
</dbReference>
<evidence type="ECO:0000313" key="3">
    <source>
        <dbReference type="Proteomes" id="UP001282284"/>
    </source>
</evidence>
<dbReference type="InterPro" id="IPR035903">
    <property type="entry name" value="HesB-like_dom_sf"/>
</dbReference>
<keyword evidence="3" id="KW-1185">Reference proteome</keyword>
<comment type="caution">
    <text evidence="2">The sequence shown here is derived from an EMBL/GenBank/DDBJ whole genome shotgun (WGS) entry which is preliminary data.</text>
</comment>
<dbReference type="SUPFAM" id="SSF89360">
    <property type="entry name" value="HesB-like domain"/>
    <property type="match status" value="1"/>
</dbReference>
<name>A0ABU4G9B0_9BACL</name>
<proteinExistence type="predicted"/>
<sequence>MKQYVEVTEAAAYHVKQMMVHNEEEGSFLRVAVNGGGCSGLTYGLGFEQEQTEDDFLLEQHGIQIVVSKEDAAILDGTKVDYKESLMGGGFTIENPNAIASCGCGTSFRTAKKEGTPQSCD</sequence>